<name>A0A5N5FFD8_9ROSA</name>
<reference evidence="2 3" key="1">
    <citation type="submission" date="2019-09" db="EMBL/GenBank/DDBJ databases">
        <authorList>
            <person name="Ou C."/>
        </authorList>
    </citation>
    <scope>NUCLEOTIDE SEQUENCE [LARGE SCALE GENOMIC DNA]</scope>
    <source>
        <strain evidence="2">S2</strain>
        <tissue evidence="2">Leaf</tissue>
    </source>
</reference>
<feature type="chain" id="PRO_5024361295" description="Transmembrane protein" evidence="1">
    <location>
        <begin position="27"/>
        <end position="80"/>
    </location>
</feature>
<reference evidence="2 3" key="3">
    <citation type="submission" date="2019-11" db="EMBL/GenBank/DDBJ databases">
        <title>A de novo genome assembly of a pear dwarfing rootstock.</title>
        <authorList>
            <person name="Wang F."/>
            <person name="Wang J."/>
            <person name="Li S."/>
            <person name="Zhang Y."/>
            <person name="Fang M."/>
            <person name="Ma L."/>
            <person name="Zhao Y."/>
            <person name="Jiang S."/>
        </authorList>
    </citation>
    <scope>NUCLEOTIDE SEQUENCE [LARGE SCALE GENOMIC DNA]</scope>
    <source>
        <strain evidence="2">S2</strain>
        <tissue evidence="2">Leaf</tissue>
    </source>
</reference>
<reference evidence="3" key="2">
    <citation type="submission" date="2019-10" db="EMBL/GenBank/DDBJ databases">
        <title>A de novo genome assembly of a pear dwarfing rootstock.</title>
        <authorList>
            <person name="Wang F."/>
            <person name="Wang J."/>
            <person name="Li S."/>
            <person name="Zhang Y."/>
            <person name="Fang M."/>
            <person name="Ma L."/>
            <person name="Zhao Y."/>
            <person name="Jiang S."/>
        </authorList>
    </citation>
    <scope>NUCLEOTIDE SEQUENCE [LARGE SCALE GENOMIC DNA]</scope>
</reference>
<accession>A0A5N5FFD8</accession>
<evidence type="ECO:0000256" key="1">
    <source>
        <dbReference type="SAM" id="SignalP"/>
    </source>
</evidence>
<sequence length="80" mass="8864">MVHKANVVYMISIILLLLFSSKLVFANVSENPKHIIADVAEKISRSHLQIVTKTSVRNPMTHGYDCPNCEPGARSIDGED</sequence>
<dbReference type="Proteomes" id="UP000327157">
    <property type="component" value="Chromosome 10"/>
</dbReference>
<keyword evidence="1" id="KW-0732">Signal</keyword>
<evidence type="ECO:0000313" key="3">
    <source>
        <dbReference type="Proteomes" id="UP000327157"/>
    </source>
</evidence>
<proteinExistence type="predicted"/>
<dbReference type="EMBL" id="SMOL01000695">
    <property type="protein sequence ID" value="KAB2601825.1"/>
    <property type="molecule type" value="Genomic_DNA"/>
</dbReference>
<organism evidence="2 3">
    <name type="scientific">Pyrus ussuriensis x Pyrus communis</name>
    <dbReference type="NCBI Taxonomy" id="2448454"/>
    <lineage>
        <taxon>Eukaryota</taxon>
        <taxon>Viridiplantae</taxon>
        <taxon>Streptophyta</taxon>
        <taxon>Embryophyta</taxon>
        <taxon>Tracheophyta</taxon>
        <taxon>Spermatophyta</taxon>
        <taxon>Magnoliopsida</taxon>
        <taxon>eudicotyledons</taxon>
        <taxon>Gunneridae</taxon>
        <taxon>Pentapetalae</taxon>
        <taxon>rosids</taxon>
        <taxon>fabids</taxon>
        <taxon>Rosales</taxon>
        <taxon>Rosaceae</taxon>
        <taxon>Amygdaloideae</taxon>
        <taxon>Maleae</taxon>
        <taxon>Pyrus</taxon>
    </lineage>
</organism>
<protein>
    <recommendedName>
        <fullName evidence="4">Transmembrane protein</fullName>
    </recommendedName>
</protein>
<comment type="caution">
    <text evidence="2">The sequence shown here is derived from an EMBL/GenBank/DDBJ whole genome shotgun (WGS) entry which is preliminary data.</text>
</comment>
<gene>
    <name evidence="2" type="ORF">D8674_002830</name>
</gene>
<evidence type="ECO:0000313" key="2">
    <source>
        <dbReference type="EMBL" id="KAB2601825.1"/>
    </source>
</evidence>
<keyword evidence="3" id="KW-1185">Reference proteome</keyword>
<feature type="signal peptide" evidence="1">
    <location>
        <begin position="1"/>
        <end position="26"/>
    </location>
</feature>
<dbReference type="AlphaFoldDB" id="A0A5N5FFD8"/>
<evidence type="ECO:0008006" key="4">
    <source>
        <dbReference type="Google" id="ProtNLM"/>
    </source>
</evidence>